<evidence type="ECO:0000313" key="3">
    <source>
        <dbReference type="Proteomes" id="UP001169760"/>
    </source>
</evidence>
<organism evidence="2 3">
    <name type="scientific">Saccharophagus degradans</name>
    <dbReference type="NCBI Taxonomy" id="86304"/>
    <lineage>
        <taxon>Bacteria</taxon>
        <taxon>Pseudomonadati</taxon>
        <taxon>Pseudomonadota</taxon>
        <taxon>Gammaproteobacteria</taxon>
        <taxon>Cellvibrionales</taxon>
        <taxon>Cellvibrionaceae</taxon>
        <taxon>Saccharophagus</taxon>
    </lineage>
</organism>
<keyword evidence="1" id="KW-0812">Transmembrane</keyword>
<accession>A0AAW7X3A6</accession>
<evidence type="ECO:0000313" key="2">
    <source>
        <dbReference type="EMBL" id="MDO6421063.1"/>
    </source>
</evidence>
<feature type="transmembrane region" description="Helical" evidence="1">
    <location>
        <begin position="208"/>
        <end position="227"/>
    </location>
</feature>
<dbReference type="AlphaFoldDB" id="A0AAW7X3A6"/>
<evidence type="ECO:0008006" key="4">
    <source>
        <dbReference type="Google" id="ProtNLM"/>
    </source>
</evidence>
<feature type="transmembrane region" description="Helical" evidence="1">
    <location>
        <begin position="61"/>
        <end position="78"/>
    </location>
</feature>
<proteinExistence type="predicted"/>
<name>A0AAW7X3A6_9GAMM</name>
<keyword evidence="1" id="KW-1133">Transmembrane helix</keyword>
<gene>
    <name evidence="2" type="ORF">Q4521_01110</name>
</gene>
<feature type="transmembrane region" description="Helical" evidence="1">
    <location>
        <begin position="84"/>
        <end position="104"/>
    </location>
</feature>
<keyword evidence="1" id="KW-0472">Membrane</keyword>
<dbReference type="Proteomes" id="UP001169760">
    <property type="component" value="Unassembled WGS sequence"/>
</dbReference>
<feature type="transmembrane region" description="Helical" evidence="1">
    <location>
        <begin position="337"/>
        <end position="364"/>
    </location>
</feature>
<feature type="transmembrane region" description="Helical" evidence="1">
    <location>
        <begin position="173"/>
        <end position="196"/>
    </location>
</feature>
<dbReference type="RefSeq" id="WP_303503246.1">
    <property type="nucleotide sequence ID" value="NZ_JAUOQV010000001.1"/>
</dbReference>
<feature type="transmembrane region" description="Helical" evidence="1">
    <location>
        <begin position="37"/>
        <end position="54"/>
    </location>
</feature>
<dbReference type="EMBL" id="JAUOPB010000001">
    <property type="protein sequence ID" value="MDO6421063.1"/>
    <property type="molecule type" value="Genomic_DNA"/>
</dbReference>
<evidence type="ECO:0000256" key="1">
    <source>
        <dbReference type="SAM" id="Phobius"/>
    </source>
</evidence>
<feature type="transmembrane region" description="Helical" evidence="1">
    <location>
        <begin position="305"/>
        <end position="325"/>
    </location>
</feature>
<feature type="transmembrane region" description="Helical" evidence="1">
    <location>
        <begin position="12"/>
        <end position="31"/>
    </location>
</feature>
<feature type="transmembrane region" description="Helical" evidence="1">
    <location>
        <begin position="149"/>
        <end position="166"/>
    </location>
</feature>
<reference evidence="2" key="1">
    <citation type="submission" date="2023-07" db="EMBL/GenBank/DDBJ databases">
        <title>Genome content predicts the carbon catabolic preferences of heterotrophic bacteria.</title>
        <authorList>
            <person name="Gralka M."/>
        </authorList>
    </citation>
    <scope>NUCLEOTIDE SEQUENCE</scope>
    <source>
        <strain evidence="2">I3M17_2</strain>
    </source>
</reference>
<feature type="transmembrane region" description="Helical" evidence="1">
    <location>
        <begin position="116"/>
        <end position="137"/>
    </location>
</feature>
<feature type="transmembrane region" description="Helical" evidence="1">
    <location>
        <begin position="239"/>
        <end position="257"/>
    </location>
</feature>
<sequence>MAFLISCRICRLLVMLSFVGLGISGLLSYSAYNLLPARPILEIVLAFISILYVYEIDKKAAFYGVCSFLYLICGYYVARSGSGALDFLLIYKAYVYFVFLSFLVGKRSIDKRYVRMLYRVLCLLYLSKYVVWLLIGVSDRPGLYGENNFELVFILLLFIGLWSFASRAELIDWFVLFVIFLLSGSRSGMVALFVAIFVLNLRPIDGRFLAGLLFLAVVFVGVIYSFLSRVPDGGFERIDRFVFLLVFISEIQYWGVWEFLTGSPPITALSDFSCSRLSFYQNLFSYSDPSVCYSVILHSFVLRTIFDHGILGLIFMFCFVNYGLLRAGMTLKVRLAVLGVIFMSGLSVSSLNSIFVAFGLAILFSLNIKSVSGIKDGLNRAT</sequence>
<protein>
    <recommendedName>
        <fullName evidence="4">O-antigen polymerase</fullName>
    </recommendedName>
</protein>
<comment type="caution">
    <text evidence="2">The sequence shown here is derived from an EMBL/GenBank/DDBJ whole genome shotgun (WGS) entry which is preliminary data.</text>
</comment>